<evidence type="ECO:0000313" key="2">
    <source>
        <dbReference type="EMBL" id="GAA2403810.1"/>
    </source>
</evidence>
<evidence type="ECO:0000313" key="3">
    <source>
        <dbReference type="Proteomes" id="UP001501231"/>
    </source>
</evidence>
<feature type="domain" description="ChsH2 rubredoxin-like zinc ribbon" evidence="1">
    <location>
        <begin position="26"/>
        <end position="50"/>
    </location>
</feature>
<dbReference type="PANTHER" id="PTHR34075">
    <property type="entry name" value="BLR3430 PROTEIN"/>
    <property type="match status" value="1"/>
</dbReference>
<dbReference type="Pfam" id="PF12172">
    <property type="entry name" value="zf-ChsH2"/>
    <property type="match status" value="1"/>
</dbReference>
<dbReference type="EMBL" id="BAAARW010000003">
    <property type="protein sequence ID" value="GAA2403810.1"/>
    <property type="molecule type" value="Genomic_DNA"/>
</dbReference>
<dbReference type="Proteomes" id="UP001501231">
    <property type="component" value="Unassembled WGS sequence"/>
</dbReference>
<sequence>MSFEPVDLLQEAERFVLAAPGEPTALIASRCPACGRTAFPRAVCCPACGAAPETVELRGPAVLDVRTAVLSPPPGALVLAPYDVGVARFPDAGLCVIGLLAGPAEQGDAVDVVAHAYHEDRLTFAFRRHPE</sequence>
<accession>A0ABP5VLK8</accession>
<dbReference type="InterPro" id="IPR012340">
    <property type="entry name" value="NA-bd_OB-fold"/>
</dbReference>
<organism evidence="2 3">
    <name type="scientific">Actinomadura vinacea</name>
    <dbReference type="NCBI Taxonomy" id="115336"/>
    <lineage>
        <taxon>Bacteria</taxon>
        <taxon>Bacillati</taxon>
        <taxon>Actinomycetota</taxon>
        <taxon>Actinomycetes</taxon>
        <taxon>Streptosporangiales</taxon>
        <taxon>Thermomonosporaceae</taxon>
        <taxon>Actinomadura</taxon>
    </lineage>
</organism>
<protein>
    <recommendedName>
        <fullName evidence="1">ChsH2 rubredoxin-like zinc ribbon domain-containing protein</fullName>
    </recommendedName>
</protein>
<dbReference type="PANTHER" id="PTHR34075:SF5">
    <property type="entry name" value="BLR3430 PROTEIN"/>
    <property type="match status" value="1"/>
</dbReference>
<gene>
    <name evidence="2" type="ORF">GCM10010191_09300</name>
</gene>
<name>A0ABP5VLK8_9ACTN</name>
<dbReference type="InterPro" id="IPR022002">
    <property type="entry name" value="ChsH2_Znr"/>
</dbReference>
<proteinExistence type="predicted"/>
<dbReference type="Gene3D" id="6.10.30.10">
    <property type="match status" value="1"/>
</dbReference>
<dbReference type="SUPFAM" id="SSF50249">
    <property type="entry name" value="Nucleic acid-binding proteins"/>
    <property type="match status" value="1"/>
</dbReference>
<reference evidence="3" key="1">
    <citation type="journal article" date="2019" name="Int. J. Syst. Evol. Microbiol.">
        <title>The Global Catalogue of Microorganisms (GCM) 10K type strain sequencing project: providing services to taxonomists for standard genome sequencing and annotation.</title>
        <authorList>
            <consortium name="The Broad Institute Genomics Platform"/>
            <consortium name="The Broad Institute Genome Sequencing Center for Infectious Disease"/>
            <person name="Wu L."/>
            <person name="Ma J."/>
        </authorList>
    </citation>
    <scope>NUCLEOTIDE SEQUENCE [LARGE SCALE GENOMIC DNA]</scope>
    <source>
        <strain evidence="3">JCM 3325</strain>
    </source>
</reference>
<comment type="caution">
    <text evidence="2">The sequence shown here is derived from an EMBL/GenBank/DDBJ whole genome shotgun (WGS) entry which is preliminary data.</text>
</comment>
<evidence type="ECO:0000259" key="1">
    <source>
        <dbReference type="Pfam" id="PF12172"/>
    </source>
</evidence>
<dbReference type="InterPro" id="IPR052513">
    <property type="entry name" value="Thioester_dehydratase-like"/>
</dbReference>
<keyword evidence="3" id="KW-1185">Reference proteome</keyword>